<evidence type="ECO:0000256" key="1">
    <source>
        <dbReference type="SAM" id="Phobius"/>
    </source>
</evidence>
<feature type="transmembrane region" description="Helical" evidence="1">
    <location>
        <begin position="12"/>
        <end position="29"/>
    </location>
</feature>
<keyword evidence="1" id="KW-0472">Membrane</keyword>
<reference evidence="2 3" key="1">
    <citation type="submission" date="2023-10" db="EMBL/GenBank/DDBJ databases">
        <title>The complete genome sequence of Methanoculleus palmolei DSM 4273.</title>
        <authorList>
            <person name="Lai S.-J."/>
            <person name="You Y.-T."/>
            <person name="Chen S.-C."/>
        </authorList>
    </citation>
    <scope>NUCLEOTIDE SEQUENCE [LARGE SCALE GENOMIC DNA]</scope>
    <source>
        <strain evidence="2 3">DSM 4273</strain>
    </source>
</reference>
<gene>
    <name evidence="2" type="ORF">R6Y95_03980</name>
</gene>
<keyword evidence="3" id="KW-1185">Reference proteome</keyword>
<organism evidence="2 3">
    <name type="scientific">Methanoculleus palmolei</name>
    <dbReference type="NCBI Taxonomy" id="72612"/>
    <lineage>
        <taxon>Archaea</taxon>
        <taxon>Methanobacteriati</taxon>
        <taxon>Methanobacteriota</taxon>
        <taxon>Stenosarchaea group</taxon>
        <taxon>Methanomicrobia</taxon>
        <taxon>Methanomicrobiales</taxon>
        <taxon>Methanomicrobiaceae</taxon>
        <taxon>Methanoculleus</taxon>
    </lineage>
</organism>
<sequence length="69" mass="8143">MTVMLCNYLSYLWKLMLALAAVLLGVNIYRDYILDIRADSLLRWLFFVLLFGSIIVRFVDERTARKEPV</sequence>
<evidence type="ECO:0000313" key="3">
    <source>
        <dbReference type="Proteomes" id="UP001626603"/>
    </source>
</evidence>
<evidence type="ECO:0000313" key="2">
    <source>
        <dbReference type="EMBL" id="WOX56497.1"/>
    </source>
</evidence>
<dbReference type="EMBL" id="CP137641">
    <property type="protein sequence ID" value="WOX56497.1"/>
    <property type="molecule type" value="Genomic_DNA"/>
</dbReference>
<proteinExistence type="predicted"/>
<keyword evidence="1" id="KW-1133">Transmembrane helix</keyword>
<name>A0ABD8AAI0_9EURY</name>
<keyword evidence="1" id="KW-0812">Transmembrane</keyword>
<dbReference type="AlphaFoldDB" id="A0ABD8AAI0"/>
<feature type="transmembrane region" description="Helical" evidence="1">
    <location>
        <begin position="41"/>
        <end position="59"/>
    </location>
</feature>
<dbReference type="Proteomes" id="UP001626603">
    <property type="component" value="Chromosome"/>
</dbReference>
<accession>A0ABD8AAI0</accession>
<protein>
    <submittedName>
        <fullName evidence="2">Uncharacterized protein</fullName>
    </submittedName>
</protein>